<protein>
    <recommendedName>
        <fullName evidence="2">PF03932 family protein CutC</fullName>
    </recommendedName>
</protein>
<evidence type="ECO:0000256" key="2">
    <source>
        <dbReference type="HAMAP-Rule" id="MF_00795"/>
    </source>
</evidence>
<dbReference type="Pfam" id="PF03932">
    <property type="entry name" value="CutC"/>
    <property type="match status" value="1"/>
</dbReference>
<dbReference type="InterPro" id="IPR036822">
    <property type="entry name" value="CutC-like_dom_sf"/>
</dbReference>
<dbReference type="HAMAP" id="MF_00795">
    <property type="entry name" value="CutC"/>
    <property type="match status" value="1"/>
</dbReference>
<dbReference type="PANTHER" id="PTHR12598">
    <property type="entry name" value="COPPER HOMEOSTASIS PROTEIN CUTC"/>
    <property type="match status" value="1"/>
</dbReference>
<accession>A0ABR7CE85</accession>
<comment type="similarity">
    <text evidence="1 2">Belongs to the CutC family.</text>
</comment>
<keyword evidence="2" id="KW-0963">Cytoplasm</keyword>
<dbReference type="PANTHER" id="PTHR12598:SF0">
    <property type="entry name" value="COPPER HOMEOSTASIS PROTEIN CUTC HOMOLOG"/>
    <property type="match status" value="1"/>
</dbReference>
<evidence type="ECO:0000313" key="4">
    <source>
        <dbReference type="Proteomes" id="UP000600600"/>
    </source>
</evidence>
<evidence type="ECO:0000313" key="3">
    <source>
        <dbReference type="EMBL" id="MBC5606114.1"/>
    </source>
</evidence>
<comment type="subcellular location">
    <subcellularLocation>
        <location evidence="2">Cytoplasm</location>
    </subcellularLocation>
</comment>
<dbReference type="InterPro" id="IPR005627">
    <property type="entry name" value="CutC-like"/>
</dbReference>
<reference evidence="3 4" key="1">
    <citation type="submission" date="2020-08" db="EMBL/GenBank/DDBJ databases">
        <title>Genome public.</title>
        <authorList>
            <person name="Liu C."/>
            <person name="Sun Q."/>
        </authorList>
    </citation>
    <scope>NUCLEOTIDE SEQUENCE [LARGE SCALE GENOMIC DNA]</scope>
    <source>
        <strain evidence="3 4">M27</strain>
    </source>
</reference>
<dbReference type="RefSeq" id="WP_186967929.1">
    <property type="nucleotide sequence ID" value="NZ_JACOOE010000008.1"/>
</dbReference>
<keyword evidence="4" id="KW-1185">Reference proteome</keyword>
<dbReference type="Proteomes" id="UP000600600">
    <property type="component" value="Unassembled WGS sequence"/>
</dbReference>
<organism evidence="3 4">
    <name type="scientific">Bacteroides difficilis</name>
    <dbReference type="NCBI Taxonomy" id="2763021"/>
    <lineage>
        <taxon>Bacteria</taxon>
        <taxon>Pseudomonadati</taxon>
        <taxon>Bacteroidota</taxon>
        <taxon>Bacteroidia</taxon>
        <taxon>Bacteroidales</taxon>
        <taxon>Bacteroidaceae</taxon>
        <taxon>Bacteroides</taxon>
    </lineage>
</organism>
<name>A0ABR7CE85_9BACE</name>
<proteinExistence type="inferred from homology"/>
<sequence>MKEYQFEVCANSVESCLAAQTGGANRVELCAGIPEGGTTPSYGEIAMARKVLDTARLHVIIRPRSGDFLYSPLETKIMLEDIEITRHLGVDGVVFGCLTANGDIDTVAMKELMEASHGLSVTFHRAFDVCRNPDEALEQIIELGCERILTSGQQPTAEQGIPLLKKLHRQAAGRITLLAGCGVNEKNISRIAGETGIQEFHFSARENIPSGMKYKNESVSMGGTVHIDEYERNVTTARRVMATIHECSSSVARQDR</sequence>
<dbReference type="EMBL" id="JACOOE010000008">
    <property type="protein sequence ID" value="MBC5606114.1"/>
    <property type="molecule type" value="Genomic_DNA"/>
</dbReference>
<evidence type="ECO:0000256" key="1">
    <source>
        <dbReference type="ARBA" id="ARBA00007768"/>
    </source>
</evidence>
<dbReference type="SUPFAM" id="SSF110395">
    <property type="entry name" value="CutC-like"/>
    <property type="match status" value="1"/>
</dbReference>
<dbReference type="Gene3D" id="3.20.20.380">
    <property type="entry name" value="Copper homeostasis (CutC) domain"/>
    <property type="match status" value="1"/>
</dbReference>
<comment type="caution">
    <text evidence="2">Once thought to be involved in copper homeostasis, experiments in E.coli have shown this is not the case.</text>
</comment>
<comment type="caution">
    <text evidence="3">The sequence shown here is derived from an EMBL/GenBank/DDBJ whole genome shotgun (WGS) entry which is preliminary data.</text>
</comment>
<gene>
    <name evidence="2" type="primary">cutC</name>
    <name evidence="3" type="ORF">H8S67_15755</name>
</gene>